<dbReference type="GeneID" id="67020842"/>
<accession>A0A8J2N2X1</accession>
<keyword evidence="2" id="KW-1185">Reference proteome</keyword>
<evidence type="ECO:0000313" key="2">
    <source>
        <dbReference type="Proteomes" id="UP000676310"/>
    </source>
</evidence>
<reference evidence="1" key="1">
    <citation type="submission" date="2021-05" db="EMBL/GenBank/DDBJ databases">
        <authorList>
            <person name="Stam R."/>
        </authorList>
    </citation>
    <scope>NUCLEOTIDE SEQUENCE</scope>
    <source>
        <strain evidence="1">CS162</strain>
    </source>
</reference>
<dbReference type="EMBL" id="CAJRGZ010000023">
    <property type="protein sequence ID" value="CAG5178441.1"/>
    <property type="molecule type" value="Genomic_DNA"/>
</dbReference>
<sequence>MGFYERIYNDKKDVSRIGYTDITEVTEKIEHLNSTKTRDGGAVELGDGWITVDRKSPLSFSVAGFRSRN</sequence>
<protein>
    <submittedName>
        <fullName evidence="1">Uncharacterized protein</fullName>
    </submittedName>
</protein>
<comment type="caution">
    <text evidence="1">The sequence shown here is derived from an EMBL/GenBank/DDBJ whole genome shotgun (WGS) entry which is preliminary data.</text>
</comment>
<gene>
    <name evidence="1" type="ORF">ALTATR162_LOCUS8702</name>
</gene>
<organism evidence="1 2">
    <name type="scientific">Alternaria atra</name>
    <dbReference type="NCBI Taxonomy" id="119953"/>
    <lineage>
        <taxon>Eukaryota</taxon>
        <taxon>Fungi</taxon>
        <taxon>Dikarya</taxon>
        <taxon>Ascomycota</taxon>
        <taxon>Pezizomycotina</taxon>
        <taxon>Dothideomycetes</taxon>
        <taxon>Pleosporomycetidae</taxon>
        <taxon>Pleosporales</taxon>
        <taxon>Pleosporineae</taxon>
        <taxon>Pleosporaceae</taxon>
        <taxon>Alternaria</taxon>
        <taxon>Alternaria sect. Ulocladioides</taxon>
    </lineage>
</organism>
<evidence type="ECO:0000313" key="1">
    <source>
        <dbReference type="EMBL" id="CAG5178441.1"/>
    </source>
</evidence>
<dbReference type="AlphaFoldDB" id="A0A8J2N2X1"/>
<proteinExistence type="predicted"/>
<dbReference type="RefSeq" id="XP_043172270.1">
    <property type="nucleotide sequence ID" value="XM_043316335.1"/>
</dbReference>
<name>A0A8J2N2X1_9PLEO</name>
<dbReference type="Proteomes" id="UP000676310">
    <property type="component" value="Unassembled WGS sequence"/>
</dbReference>